<gene>
    <name evidence="4" type="ORF">GCM10011335_12310</name>
</gene>
<evidence type="ECO:0000256" key="1">
    <source>
        <dbReference type="ARBA" id="ARBA00005125"/>
    </source>
</evidence>
<evidence type="ECO:0000313" key="5">
    <source>
        <dbReference type="Proteomes" id="UP000613160"/>
    </source>
</evidence>
<protein>
    <submittedName>
        <fullName evidence="4">Nucleoside-diphosphate-sugar epimerase</fullName>
    </submittedName>
</protein>
<dbReference type="InterPro" id="IPR057326">
    <property type="entry name" value="KR_dom"/>
</dbReference>
<dbReference type="SUPFAM" id="SSF51735">
    <property type="entry name" value="NAD(P)-binding Rossmann-fold domains"/>
    <property type="match status" value="1"/>
</dbReference>
<dbReference type="Gene3D" id="3.40.50.720">
    <property type="entry name" value="NAD(P)-binding Rossmann-like Domain"/>
    <property type="match status" value="1"/>
</dbReference>
<name>A0A917D914_9HYPH</name>
<dbReference type="InterPro" id="IPR001509">
    <property type="entry name" value="Epimerase_deHydtase"/>
</dbReference>
<dbReference type="SMART" id="SM00822">
    <property type="entry name" value="PKS_KR"/>
    <property type="match status" value="1"/>
</dbReference>
<comment type="similarity">
    <text evidence="2">Belongs to the NAD(P)-dependent epimerase/dehydratase family.</text>
</comment>
<keyword evidence="5" id="KW-1185">Reference proteome</keyword>
<proteinExistence type="inferred from homology"/>
<dbReference type="Pfam" id="PF01370">
    <property type="entry name" value="Epimerase"/>
    <property type="match status" value="2"/>
</dbReference>
<sequence>MATILVTGGCGFIGRHVAEELLQHGYSVLILDALIDQVHGDAEASVPEAATVLRGDVRDKAAVEEALVGVDGVIHLAAEVGVGQSMYEIARYVGGNDLGTAVLLEAMIGKPIRRIVVASSMSVYGEGRYRSESGAKLAGVVRRSPDRIKKGVWDLVSPTGEALVPVATDEEKPVDLASIYALTKYSQEKQVLIFGEAYGVDAVALRLFNVFGAGQALSNPYTGVLANFASRLANNQPPLIFEDGQQRRDFVHVEDVARAFRLALEEPQAAGHTINVGSGQAYTIAEVAMLLADAMGVPQIAPEIMGKARSGDIRNCFADISKARDLLGFEPQARLETSLGPFAEWVRGTGGIDRGAEMKRQLEERGLIS</sequence>
<dbReference type="RefSeq" id="WP_188849685.1">
    <property type="nucleotide sequence ID" value="NZ_BMJJ01000002.1"/>
</dbReference>
<reference evidence="4" key="2">
    <citation type="submission" date="2020-09" db="EMBL/GenBank/DDBJ databases">
        <authorList>
            <person name="Sun Q."/>
            <person name="Zhou Y."/>
        </authorList>
    </citation>
    <scope>NUCLEOTIDE SEQUENCE</scope>
    <source>
        <strain evidence="4">CGMCC 1.15493</strain>
    </source>
</reference>
<dbReference type="InterPro" id="IPR036291">
    <property type="entry name" value="NAD(P)-bd_dom_sf"/>
</dbReference>
<evidence type="ECO:0000256" key="2">
    <source>
        <dbReference type="ARBA" id="ARBA00007637"/>
    </source>
</evidence>
<dbReference type="EMBL" id="BMJJ01000002">
    <property type="protein sequence ID" value="GGD10912.1"/>
    <property type="molecule type" value="Genomic_DNA"/>
</dbReference>
<organism evidence="4 5">
    <name type="scientific">Aureimonas glaciei</name>
    <dbReference type="NCBI Taxonomy" id="1776957"/>
    <lineage>
        <taxon>Bacteria</taxon>
        <taxon>Pseudomonadati</taxon>
        <taxon>Pseudomonadota</taxon>
        <taxon>Alphaproteobacteria</taxon>
        <taxon>Hyphomicrobiales</taxon>
        <taxon>Aurantimonadaceae</taxon>
        <taxon>Aureimonas</taxon>
    </lineage>
</organism>
<comment type="pathway">
    <text evidence="1">Bacterial outer membrane biogenesis; LPS O-antigen biosynthesis.</text>
</comment>
<comment type="caution">
    <text evidence="4">The sequence shown here is derived from an EMBL/GenBank/DDBJ whole genome shotgun (WGS) entry which is preliminary data.</text>
</comment>
<reference evidence="4" key="1">
    <citation type="journal article" date="2014" name="Int. J. Syst. Evol. Microbiol.">
        <title>Complete genome sequence of Corynebacterium casei LMG S-19264T (=DSM 44701T), isolated from a smear-ripened cheese.</title>
        <authorList>
            <consortium name="US DOE Joint Genome Institute (JGI-PGF)"/>
            <person name="Walter F."/>
            <person name="Albersmeier A."/>
            <person name="Kalinowski J."/>
            <person name="Ruckert C."/>
        </authorList>
    </citation>
    <scope>NUCLEOTIDE SEQUENCE</scope>
    <source>
        <strain evidence="4">CGMCC 1.15493</strain>
    </source>
</reference>
<evidence type="ECO:0000259" key="3">
    <source>
        <dbReference type="SMART" id="SM00822"/>
    </source>
</evidence>
<dbReference type="Proteomes" id="UP000613160">
    <property type="component" value="Unassembled WGS sequence"/>
</dbReference>
<feature type="domain" description="Ketoreductase" evidence="3">
    <location>
        <begin position="2"/>
        <end position="151"/>
    </location>
</feature>
<accession>A0A917D914</accession>
<evidence type="ECO:0000313" key="4">
    <source>
        <dbReference type="EMBL" id="GGD10912.1"/>
    </source>
</evidence>
<dbReference type="PANTHER" id="PTHR43000">
    <property type="entry name" value="DTDP-D-GLUCOSE 4,6-DEHYDRATASE-RELATED"/>
    <property type="match status" value="1"/>
</dbReference>
<dbReference type="AlphaFoldDB" id="A0A917D914"/>